<dbReference type="Gene3D" id="3.40.50.300">
    <property type="entry name" value="P-loop containing nucleotide triphosphate hydrolases"/>
    <property type="match status" value="1"/>
</dbReference>
<dbReference type="PANTHER" id="PTHR42700:SF3">
    <property type="entry name" value="BIFUNCTIONAL SAT_APS KINASE-RELATED"/>
    <property type="match status" value="1"/>
</dbReference>
<dbReference type="InterPro" id="IPR059117">
    <property type="entry name" value="APS_kinase_dom"/>
</dbReference>
<accession>A0A560LSI4</accession>
<dbReference type="InterPro" id="IPR027417">
    <property type="entry name" value="P-loop_NTPase"/>
</dbReference>
<sequence>MRKILIMGLPGAGKTTLAKALAPLINAVVFNADAVRENLSRDLGFSHEDRVEHARRMGWMCDRVVEAGGTVIADFVCPTDETRAAFGKAFIIWVDRIDAGRFEDTNRMFVLPGNFDLRVNGNGTPQFWAEKVLARLRPPFDPRKPTALFVGRYQPFHAGHRRLIEEGIRRVGQVCVAVRDTHGTDEKNPFSFSEIRQRIETGLADHVGRFVVVALPNITNVFYGRDVGYVVEKLVLDEGTEAISASEVRRLMSCSR</sequence>
<evidence type="ECO:0000256" key="1">
    <source>
        <dbReference type="ARBA" id="ARBA00022679"/>
    </source>
</evidence>
<organism evidence="4 5">
    <name type="scientific">Bradyrhizobium macuxiense</name>
    <dbReference type="NCBI Taxonomy" id="1755647"/>
    <lineage>
        <taxon>Bacteria</taxon>
        <taxon>Pseudomonadati</taxon>
        <taxon>Pseudomonadota</taxon>
        <taxon>Alphaproteobacteria</taxon>
        <taxon>Hyphomicrobiales</taxon>
        <taxon>Nitrobacteraceae</taxon>
        <taxon>Bradyrhizobium</taxon>
    </lineage>
</organism>
<keyword evidence="5" id="KW-1185">Reference proteome</keyword>
<dbReference type="Pfam" id="PF01583">
    <property type="entry name" value="APS_kinase"/>
    <property type="match status" value="1"/>
</dbReference>
<dbReference type="AlphaFoldDB" id="A0A560LSI4"/>
<proteinExistence type="predicted"/>
<evidence type="ECO:0000313" key="5">
    <source>
        <dbReference type="Proteomes" id="UP000321304"/>
    </source>
</evidence>
<dbReference type="OrthoDB" id="9804504at2"/>
<reference evidence="4 5" key="1">
    <citation type="submission" date="2019-06" db="EMBL/GenBank/DDBJ databases">
        <title>Genomic Encyclopedia of Type Strains, Phase IV (KMG-V): Genome sequencing to study the core and pangenomes of soil and plant-associated prokaryotes.</title>
        <authorList>
            <person name="Whitman W."/>
        </authorList>
    </citation>
    <scope>NUCLEOTIDE SEQUENCE [LARGE SCALE GENOMIC DNA]</scope>
    <source>
        <strain evidence="4 5">BR 10355</strain>
    </source>
</reference>
<dbReference type="PANTHER" id="PTHR42700">
    <property type="entry name" value="SULFATE ADENYLYLTRANSFERASE"/>
    <property type="match status" value="1"/>
</dbReference>
<feature type="domain" description="APS kinase" evidence="3">
    <location>
        <begin position="4"/>
        <end position="85"/>
    </location>
</feature>
<dbReference type="Proteomes" id="UP000321304">
    <property type="component" value="Unassembled WGS sequence"/>
</dbReference>
<comment type="caution">
    <text evidence="4">The sequence shown here is derived from an EMBL/GenBank/DDBJ whole genome shotgun (WGS) entry which is preliminary data.</text>
</comment>
<gene>
    <name evidence="4" type="ORF">FBZ93_106386</name>
</gene>
<dbReference type="SUPFAM" id="SSF52374">
    <property type="entry name" value="Nucleotidylyl transferase"/>
    <property type="match status" value="1"/>
</dbReference>
<dbReference type="EMBL" id="VITY01000006">
    <property type="protein sequence ID" value="TWB98427.1"/>
    <property type="molecule type" value="Genomic_DNA"/>
</dbReference>
<dbReference type="GO" id="GO:0010134">
    <property type="term" value="P:sulfate assimilation via adenylyl sulfate reduction"/>
    <property type="evidence" value="ECO:0007669"/>
    <property type="project" value="TreeGrafter"/>
</dbReference>
<evidence type="ECO:0000259" key="3">
    <source>
        <dbReference type="Pfam" id="PF01583"/>
    </source>
</evidence>
<dbReference type="GO" id="GO:0019379">
    <property type="term" value="P:sulfate assimilation, phosphoadenylyl sulfate reduction by phosphoadenylyl-sulfate reductase (thioredoxin)"/>
    <property type="evidence" value="ECO:0007669"/>
    <property type="project" value="TreeGrafter"/>
</dbReference>
<dbReference type="Pfam" id="PF01467">
    <property type="entry name" value="CTP_transf_like"/>
    <property type="match status" value="1"/>
</dbReference>
<dbReference type="InterPro" id="IPR014729">
    <property type="entry name" value="Rossmann-like_a/b/a_fold"/>
</dbReference>
<feature type="domain" description="Cytidyltransferase-like" evidence="2">
    <location>
        <begin position="148"/>
        <end position="194"/>
    </location>
</feature>
<protein>
    <submittedName>
        <fullName evidence="4">Cytidyltransferase-like protein</fullName>
    </submittedName>
</protein>
<keyword evidence="1 4" id="KW-0808">Transferase</keyword>
<dbReference type="GO" id="GO:0005737">
    <property type="term" value="C:cytoplasm"/>
    <property type="evidence" value="ECO:0007669"/>
    <property type="project" value="TreeGrafter"/>
</dbReference>
<dbReference type="RefSeq" id="WP_146987386.1">
    <property type="nucleotide sequence ID" value="NZ_VITY01000006.1"/>
</dbReference>
<dbReference type="Gene3D" id="3.40.50.620">
    <property type="entry name" value="HUPs"/>
    <property type="match status" value="1"/>
</dbReference>
<evidence type="ECO:0000259" key="2">
    <source>
        <dbReference type="Pfam" id="PF01467"/>
    </source>
</evidence>
<name>A0A560LSI4_9BRAD</name>
<dbReference type="NCBIfam" id="TIGR00125">
    <property type="entry name" value="cyt_tran_rel"/>
    <property type="match status" value="1"/>
</dbReference>
<dbReference type="GO" id="GO:0004781">
    <property type="term" value="F:sulfate adenylyltransferase (ATP) activity"/>
    <property type="evidence" value="ECO:0007669"/>
    <property type="project" value="TreeGrafter"/>
</dbReference>
<evidence type="ECO:0000313" key="4">
    <source>
        <dbReference type="EMBL" id="TWB98427.1"/>
    </source>
</evidence>
<dbReference type="SUPFAM" id="SSF52540">
    <property type="entry name" value="P-loop containing nucleoside triphosphate hydrolases"/>
    <property type="match status" value="1"/>
</dbReference>
<dbReference type="InterPro" id="IPR004821">
    <property type="entry name" value="Cyt_trans-like"/>
</dbReference>
<dbReference type="InterPro" id="IPR050512">
    <property type="entry name" value="Sulf_AdTrans/APS_kinase"/>
</dbReference>